<evidence type="ECO:0000259" key="4">
    <source>
        <dbReference type="PROSITE" id="PS50039"/>
    </source>
</evidence>
<dbReference type="GO" id="GO:0005634">
    <property type="term" value="C:nucleus"/>
    <property type="evidence" value="ECO:0007669"/>
    <property type="project" value="UniProtKB-SubCell"/>
</dbReference>
<dbReference type="PANTHER" id="PTHR11829:SF411">
    <property type="entry name" value="FORKHEAD BOX PROTEIN L2"/>
    <property type="match status" value="1"/>
</dbReference>
<dbReference type="STRING" id="299467.A0A443SFE3"/>
<protein>
    <submittedName>
        <fullName evidence="5">Forkhead box protein L2-like protein</fullName>
    </submittedName>
</protein>
<dbReference type="GO" id="GO:0000981">
    <property type="term" value="F:DNA-binding transcription factor activity, RNA polymerase II-specific"/>
    <property type="evidence" value="ECO:0007669"/>
    <property type="project" value="TreeGrafter"/>
</dbReference>
<dbReference type="FunFam" id="1.10.10.10:FF:000135">
    <property type="entry name" value="forkhead box protein G1"/>
    <property type="match status" value="1"/>
</dbReference>
<name>A0A443SFE3_9ACAR</name>
<dbReference type="AlphaFoldDB" id="A0A443SFE3"/>
<dbReference type="VEuPathDB" id="VectorBase:LDEU005828"/>
<sequence>TTTKIATKAPSTSDPAAKPALSYVALIFLALKDSPGKKLPLCDIYKWITKNYPYYRPEAKGWQNSIRHNLSLNDCFQKIPREIGKNRERKGNDWKLVPEFEDMFEKGSYKRRKNTRKSK</sequence>
<feature type="domain" description="Fork-head" evidence="4">
    <location>
        <begin position="18"/>
        <end position="114"/>
    </location>
</feature>
<dbReference type="SUPFAM" id="SSF46785">
    <property type="entry name" value="Winged helix' DNA-binding domain"/>
    <property type="match status" value="1"/>
</dbReference>
<organism evidence="5 6">
    <name type="scientific">Leptotrombidium deliense</name>
    <dbReference type="NCBI Taxonomy" id="299467"/>
    <lineage>
        <taxon>Eukaryota</taxon>
        <taxon>Metazoa</taxon>
        <taxon>Ecdysozoa</taxon>
        <taxon>Arthropoda</taxon>
        <taxon>Chelicerata</taxon>
        <taxon>Arachnida</taxon>
        <taxon>Acari</taxon>
        <taxon>Acariformes</taxon>
        <taxon>Trombidiformes</taxon>
        <taxon>Prostigmata</taxon>
        <taxon>Anystina</taxon>
        <taxon>Parasitengona</taxon>
        <taxon>Trombiculoidea</taxon>
        <taxon>Trombiculidae</taxon>
        <taxon>Leptotrombidium</taxon>
    </lineage>
</organism>
<dbReference type="EMBL" id="NCKV01002955">
    <property type="protein sequence ID" value="RWS26212.1"/>
    <property type="molecule type" value="Genomic_DNA"/>
</dbReference>
<feature type="DNA-binding region" description="Fork-head" evidence="3">
    <location>
        <begin position="18"/>
        <end position="114"/>
    </location>
</feature>
<proteinExistence type="predicted"/>
<keyword evidence="6" id="KW-1185">Reference proteome</keyword>
<dbReference type="GO" id="GO:0000978">
    <property type="term" value="F:RNA polymerase II cis-regulatory region sequence-specific DNA binding"/>
    <property type="evidence" value="ECO:0007669"/>
    <property type="project" value="TreeGrafter"/>
</dbReference>
<comment type="subcellular location">
    <subcellularLocation>
        <location evidence="3">Nucleus</location>
    </subcellularLocation>
</comment>
<dbReference type="Pfam" id="PF00250">
    <property type="entry name" value="Forkhead"/>
    <property type="match status" value="1"/>
</dbReference>
<dbReference type="SMART" id="SM00339">
    <property type="entry name" value="FH"/>
    <property type="match status" value="1"/>
</dbReference>
<dbReference type="Gene3D" id="1.10.10.10">
    <property type="entry name" value="Winged helix-like DNA-binding domain superfamily/Winged helix DNA-binding domain"/>
    <property type="match status" value="1"/>
</dbReference>
<dbReference type="InterPro" id="IPR001766">
    <property type="entry name" value="Fork_head_dom"/>
</dbReference>
<accession>A0A443SFE3</accession>
<dbReference type="OrthoDB" id="9926427at2759"/>
<keyword evidence="2 3" id="KW-0539">Nucleus</keyword>
<gene>
    <name evidence="5" type="ORF">B4U80_07858</name>
</gene>
<dbReference type="InterPro" id="IPR030456">
    <property type="entry name" value="TF_fork_head_CS_2"/>
</dbReference>
<dbReference type="PRINTS" id="PR00053">
    <property type="entry name" value="FORKHEAD"/>
</dbReference>
<evidence type="ECO:0000256" key="3">
    <source>
        <dbReference type="PROSITE-ProRule" id="PRU00089"/>
    </source>
</evidence>
<dbReference type="InterPro" id="IPR050211">
    <property type="entry name" value="FOX_domain-containing"/>
</dbReference>
<dbReference type="PROSITE" id="PS50039">
    <property type="entry name" value="FORK_HEAD_3"/>
    <property type="match status" value="1"/>
</dbReference>
<dbReference type="GO" id="GO:0009653">
    <property type="term" value="P:anatomical structure morphogenesis"/>
    <property type="evidence" value="ECO:0007669"/>
    <property type="project" value="TreeGrafter"/>
</dbReference>
<dbReference type="GO" id="GO:0030154">
    <property type="term" value="P:cell differentiation"/>
    <property type="evidence" value="ECO:0007669"/>
    <property type="project" value="TreeGrafter"/>
</dbReference>
<evidence type="ECO:0000256" key="2">
    <source>
        <dbReference type="ARBA" id="ARBA00023242"/>
    </source>
</evidence>
<evidence type="ECO:0000313" key="5">
    <source>
        <dbReference type="EMBL" id="RWS26212.1"/>
    </source>
</evidence>
<keyword evidence="1 3" id="KW-0238">DNA-binding</keyword>
<comment type="caution">
    <text evidence="5">The sequence shown here is derived from an EMBL/GenBank/DDBJ whole genome shotgun (WGS) entry which is preliminary data.</text>
</comment>
<dbReference type="PROSITE" id="PS00658">
    <property type="entry name" value="FORK_HEAD_2"/>
    <property type="match status" value="1"/>
</dbReference>
<evidence type="ECO:0000256" key="1">
    <source>
        <dbReference type="ARBA" id="ARBA00023125"/>
    </source>
</evidence>
<evidence type="ECO:0000313" key="6">
    <source>
        <dbReference type="Proteomes" id="UP000288716"/>
    </source>
</evidence>
<dbReference type="InterPro" id="IPR036390">
    <property type="entry name" value="WH_DNA-bd_sf"/>
</dbReference>
<dbReference type="PANTHER" id="PTHR11829">
    <property type="entry name" value="FORKHEAD BOX PROTEIN"/>
    <property type="match status" value="1"/>
</dbReference>
<dbReference type="InterPro" id="IPR036388">
    <property type="entry name" value="WH-like_DNA-bd_sf"/>
</dbReference>
<reference evidence="5 6" key="1">
    <citation type="journal article" date="2018" name="Gigascience">
        <title>Genomes of trombidid mites reveal novel predicted allergens and laterally-transferred genes associated with secondary metabolism.</title>
        <authorList>
            <person name="Dong X."/>
            <person name="Chaisiri K."/>
            <person name="Xia D."/>
            <person name="Armstrong S.D."/>
            <person name="Fang Y."/>
            <person name="Donnelly M.J."/>
            <person name="Kadowaki T."/>
            <person name="McGarry J.W."/>
            <person name="Darby A.C."/>
            <person name="Makepeace B.L."/>
        </authorList>
    </citation>
    <scope>NUCLEOTIDE SEQUENCE [LARGE SCALE GENOMIC DNA]</scope>
    <source>
        <strain evidence="5">UoL-UT</strain>
    </source>
</reference>
<feature type="non-terminal residue" evidence="5">
    <location>
        <position position="1"/>
    </location>
</feature>
<dbReference type="Proteomes" id="UP000288716">
    <property type="component" value="Unassembled WGS sequence"/>
</dbReference>